<evidence type="ECO:0000256" key="5">
    <source>
        <dbReference type="ARBA" id="ARBA00023136"/>
    </source>
</evidence>
<dbReference type="PANTHER" id="PTHR23501:SF191">
    <property type="entry name" value="VACUOLAR BASIC AMINO ACID TRANSPORTER 4"/>
    <property type="match status" value="1"/>
</dbReference>
<feature type="transmembrane region" description="Helical" evidence="7">
    <location>
        <begin position="165"/>
        <end position="188"/>
    </location>
</feature>
<dbReference type="Pfam" id="PF07690">
    <property type="entry name" value="MFS_1"/>
    <property type="match status" value="1"/>
</dbReference>
<dbReference type="STRING" id="1296120.A0A1B9GMM2"/>
<feature type="transmembrane region" description="Helical" evidence="7">
    <location>
        <begin position="125"/>
        <end position="145"/>
    </location>
</feature>
<feature type="transmembrane region" description="Helical" evidence="7">
    <location>
        <begin position="460"/>
        <end position="480"/>
    </location>
</feature>
<feature type="transmembrane region" description="Helical" evidence="7">
    <location>
        <begin position="195"/>
        <end position="215"/>
    </location>
</feature>
<feature type="transmembrane region" description="Helical" evidence="7">
    <location>
        <begin position="221"/>
        <end position="242"/>
    </location>
</feature>
<feature type="compositionally biased region" description="Basic residues" evidence="6">
    <location>
        <begin position="90"/>
        <end position="104"/>
    </location>
</feature>
<dbReference type="EMBL" id="KV700130">
    <property type="protein sequence ID" value="OCF32095.1"/>
    <property type="molecule type" value="Genomic_DNA"/>
</dbReference>
<evidence type="ECO:0000256" key="2">
    <source>
        <dbReference type="ARBA" id="ARBA00022448"/>
    </source>
</evidence>
<dbReference type="GO" id="GO:0005886">
    <property type="term" value="C:plasma membrane"/>
    <property type="evidence" value="ECO:0007669"/>
    <property type="project" value="TreeGrafter"/>
</dbReference>
<feature type="transmembrane region" description="Helical" evidence="7">
    <location>
        <begin position="532"/>
        <end position="553"/>
    </location>
</feature>
<evidence type="ECO:0000256" key="7">
    <source>
        <dbReference type="SAM" id="Phobius"/>
    </source>
</evidence>
<feature type="compositionally biased region" description="Low complexity" evidence="6">
    <location>
        <begin position="58"/>
        <end position="80"/>
    </location>
</feature>
<evidence type="ECO:0000313" key="9">
    <source>
        <dbReference type="EMBL" id="OCF32095.1"/>
    </source>
</evidence>
<dbReference type="GO" id="GO:0012505">
    <property type="term" value="C:endomembrane system"/>
    <property type="evidence" value="ECO:0007669"/>
    <property type="project" value="UniProtKB-SubCell"/>
</dbReference>
<feature type="region of interest" description="Disordered" evidence="6">
    <location>
        <begin position="626"/>
        <end position="681"/>
    </location>
</feature>
<feature type="transmembrane region" description="Helical" evidence="7">
    <location>
        <begin position="426"/>
        <end position="448"/>
    </location>
</feature>
<feature type="transmembrane region" description="Helical" evidence="7">
    <location>
        <begin position="325"/>
        <end position="344"/>
    </location>
</feature>
<dbReference type="SUPFAM" id="SSF103473">
    <property type="entry name" value="MFS general substrate transporter"/>
    <property type="match status" value="1"/>
</dbReference>
<dbReference type="AlphaFoldDB" id="A0A1B9GMM2"/>
<sequence>MSAIIITTTPYSRPGIPNYSDPSSSSSSSSRTANDAAGFANERTALLGARTRTRSRSRSQSPTPSCTSSVSTYSSSSGSTAAFAAENGTSKRRGTGRSKFKSRSKGVQSDTRPYRSPPLKDSISTFRFIIVCIGIWSANFVFAFQSTTIPTLAPEIGSYFQHAELSTYLGSMFTLSSTAVIPLFGVLMETLGRKFAMVTACLFFGLGTVFCALAGGMYQLIAARIFAGLGGGGLLTVSSVIVTDLVPLRDRGFYQGLMMTVFGSGSMIGGPTAGWLTDRYGWHYSFWVQLPIVFFCAVIVSLFLPAAPIPPTHKSLLSGLASLDWLGSFFLISSTFSLILGLSFHTSYLEPWSSPIVWSLILCSVFTAAAFVYTETKVDRPVVPLHLFKSNHIAAIMVSGFFLSIGNQAFMFQIPVYFAVIMNTSAAQAGLIMSLCGGLGLATGSMVAGQYIRAGHSWRWLGPISLVPPIIGGVVATYWTPGWPWWSYYATVLPCVLGYSTFLCVQLVALISSVDSQMMPKATALMYTSRSLGATLGVSIGGSVQLGALASSLKKQLGGADNSSQIISAILHSKAAIRLLPPALRIKALYSYAHSLSVVWIFSSVIATITFICSFWIQSRNVYDHDHDHDHKQKRQKQDLEEEEAGKKQLKKRVEGTGAGVVDEPFGDGLGEASVQVQGER</sequence>
<keyword evidence="5 7" id="KW-0472">Membrane</keyword>
<dbReference type="OrthoDB" id="3437016at2759"/>
<feature type="transmembrane region" description="Helical" evidence="7">
    <location>
        <begin position="282"/>
        <end position="304"/>
    </location>
</feature>
<feature type="compositionally biased region" description="Basic and acidic residues" evidence="6">
    <location>
        <begin position="626"/>
        <end position="639"/>
    </location>
</feature>
<feature type="domain" description="Major facilitator superfamily (MFS) profile" evidence="8">
    <location>
        <begin position="131"/>
        <end position="622"/>
    </location>
</feature>
<reference evidence="10" key="2">
    <citation type="submission" date="2013-12" db="EMBL/GenBank/DDBJ databases">
        <title>Evolution of pathogenesis and genome organization in the Tremellales.</title>
        <authorList>
            <person name="Cuomo C."/>
            <person name="Litvintseva A."/>
            <person name="Heitman J."/>
            <person name="Chen Y."/>
            <person name="Sun S."/>
            <person name="Springer D."/>
            <person name="Dromer F."/>
            <person name="Young S."/>
            <person name="Zeng Q."/>
            <person name="Chapman S."/>
            <person name="Gujja S."/>
            <person name="Saif S."/>
            <person name="Birren B."/>
        </authorList>
    </citation>
    <scope>NUCLEOTIDE SEQUENCE [LARGE SCALE GENOMIC DNA]</scope>
    <source>
        <strain evidence="10">BCC8398</strain>
    </source>
</reference>
<evidence type="ECO:0000313" key="10">
    <source>
        <dbReference type="Proteomes" id="UP000092666"/>
    </source>
</evidence>
<evidence type="ECO:0000259" key="8">
    <source>
        <dbReference type="PROSITE" id="PS50850"/>
    </source>
</evidence>
<keyword evidence="10" id="KW-1185">Reference proteome</keyword>
<dbReference type="InterPro" id="IPR011701">
    <property type="entry name" value="MFS"/>
</dbReference>
<keyword evidence="4 7" id="KW-1133">Transmembrane helix</keyword>
<dbReference type="PANTHER" id="PTHR23501">
    <property type="entry name" value="MAJOR FACILITATOR SUPERFAMILY"/>
    <property type="match status" value="1"/>
</dbReference>
<evidence type="ECO:0000256" key="3">
    <source>
        <dbReference type="ARBA" id="ARBA00022692"/>
    </source>
</evidence>
<evidence type="ECO:0000256" key="1">
    <source>
        <dbReference type="ARBA" id="ARBA00004127"/>
    </source>
</evidence>
<name>A0A1B9GMM2_9TREE</name>
<keyword evidence="2" id="KW-0813">Transport</keyword>
<evidence type="ECO:0000256" key="4">
    <source>
        <dbReference type="ARBA" id="ARBA00022989"/>
    </source>
</evidence>
<feature type="transmembrane region" description="Helical" evidence="7">
    <location>
        <begin position="254"/>
        <end position="276"/>
    </location>
</feature>
<keyword evidence="3 7" id="KW-0812">Transmembrane</keyword>
<dbReference type="PROSITE" id="PS50850">
    <property type="entry name" value="MFS"/>
    <property type="match status" value="1"/>
</dbReference>
<dbReference type="GO" id="GO:0000329">
    <property type="term" value="C:fungal-type vacuole membrane"/>
    <property type="evidence" value="ECO:0007669"/>
    <property type="project" value="TreeGrafter"/>
</dbReference>
<proteinExistence type="predicted"/>
<organism evidence="9 10">
    <name type="scientific">Kwoniella heveanensis BCC8398</name>
    <dbReference type="NCBI Taxonomy" id="1296120"/>
    <lineage>
        <taxon>Eukaryota</taxon>
        <taxon>Fungi</taxon>
        <taxon>Dikarya</taxon>
        <taxon>Basidiomycota</taxon>
        <taxon>Agaricomycotina</taxon>
        <taxon>Tremellomycetes</taxon>
        <taxon>Tremellales</taxon>
        <taxon>Cryptococcaceae</taxon>
        <taxon>Kwoniella</taxon>
    </lineage>
</organism>
<feature type="transmembrane region" description="Helical" evidence="7">
    <location>
        <begin position="598"/>
        <end position="617"/>
    </location>
</feature>
<dbReference type="GO" id="GO:0015174">
    <property type="term" value="F:basic amino acid transmembrane transporter activity"/>
    <property type="evidence" value="ECO:0007669"/>
    <property type="project" value="TreeGrafter"/>
</dbReference>
<feature type="region of interest" description="Disordered" evidence="6">
    <location>
        <begin position="1"/>
        <end position="115"/>
    </location>
</feature>
<evidence type="ECO:0000256" key="6">
    <source>
        <dbReference type="SAM" id="MobiDB-lite"/>
    </source>
</evidence>
<accession>A0A1B9GMM2</accession>
<dbReference type="Gene3D" id="1.20.1250.20">
    <property type="entry name" value="MFS general substrate transporter like domains"/>
    <property type="match status" value="1"/>
</dbReference>
<reference evidence="9 10" key="1">
    <citation type="submission" date="2013-07" db="EMBL/GenBank/DDBJ databases">
        <title>The Genome Sequence of Cryptococcus heveanensis BCC8398.</title>
        <authorList>
            <consortium name="The Broad Institute Genome Sequencing Platform"/>
            <person name="Cuomo C."/>
            <person name="Litvintseva A."/>
            <person name="Chen Y."/>
            <person name="Heitman J."/>
            <person name="Sun S."/>
            <person name="Springer D."/>
            <person name="Dromer F."/>
            <person name="Young S.K."/>
            <person name="Zeng Q."/>
            <person name="Gargeya S."/>
            <person name="Fitzgerald M."/>
            <person name="Abouelleil A."/>
            <person name="Alvarado L."/>
            <person name="Berlin A.M."/>
            <person name="Chapman S.B."/>
            <person name="Dewar J."/>
            <person name="Goldberg J."/>
            <person name="Griggs A."/>
            <person name="Gujja S."/>
            <person name="Hansen M."/>
            <person name="Howarth C."/>
            <person name="Imamovic A."/>
            <person name="Larimer J."/>
            <person name="McCowan C."/>
            <person name="Murphy C."/>
            <person name="Pearson M."/>
            <person name="Priest M."/>
            <person name="Roberts A."/>
            <person name="Saif S."/>
            <person name="Shea T."/>
            <person name="Sykes S."/>
            <person name="Wortman J."/>
            <person name="Nusbaum C."/>
            <person name="Birren B."/>
        </authorList>
    </citation>
    <scope>NUCLEOTIDE SEQUENCE [LARGE SCALE GENOMIC DNA]</scope>
    <source>
        <strain evidence="9 10">BCC8398</strain>
    </source>
</reference>
<comment type="subcellular location">
    <subcellularLocation>
        <location evidence="1">Endomembrane system</location>
        <topology evidence="1">Multi-pass membrane protein</topology>
    </subcellularLocation>
</comment>
<feature type="compositionally biased region" description="Polar residues" evidence="6">
    <location>
        <begin position="1"/>
        <end position="11"/>
    </location>
</feature>
<feature type="transmembrane region" description="Helical" evidence="7">
    <location>
        <begin position="356"/>
        <end position="373"/>
    </location>
</feature>
<gene>
    <name evidence="9" type="ORF">I316_06251</name>
</gene>
<feature type="transmembrane region" description="Helical" evidence="7">
    <location>
        <begin position="393"/>
        <end position="420"/>
    </location>
</feature>
<dbReference type="Proteomes" id="UP000092666">
    <property type="component" value="Unassembled WGS sequence"/>
</dbReference>
<protein>
    <submittedName>
        <fullName evidence="9">Multidrug resistance protein fnx1</fullName>
    </submittedName>
</protein>
<feature type="transmembrane region" description="Helical" evidence="7">
    <location>
        <begin position="486"/>
        <end position="511"/>
    </location>
</feature>
<dbReference type="InterPro" id="IPR020846">
    <property type="entry name" value="MFS_dom"/>
</dbReference>
<dbReference type="InterPro" id="IPR036259">
    <property type="entry name" value="MFS_trans_sf"/>
</dbReference>